<dbReference type="InterPro" id="IPR016181">
    <property type="entry name" value="Acyl_CoA_acyltransferase"/>
</dbReference>
<sequence length="177" mass="19566">MDVIETERLVLRPFTQDDAPALFELFSLPEVARWSGTGQPMTDVSEAIARIERMPERAGGHPAAGLFATVRRGTGAFVGMTLLVRIPSSAGNDREDHEIGWHLHPDAWGHGYATEAATALVQRGFDAGMPRLVAVTNPDNIRSQAVCHRLGMTDLGLTSDWYDRELRAFSLDHRRCD</sequence>
<dbReference type="Proteomes" id="UP001316184">
    <property type="component" value="Chromosome"/>
</dbReference>
<dbReference type="InterPro" id="IPR000182">
    <property type="entry name" value="GNAT_dom"/>
</dbReference>
<keyword evidence="3" id="KW-1185">Reference proteome</keyword>
<gene>
    <name evidence="2" type="ORF">NQV15_04175</name>
</gene>
<evidence type="ECO:0000313" key="3">
    <source>
        <dbReference type="Proteomes" id="UP001316184"/>
    </source>
</evidence>
<evidence type="ECO:0000259" key="1">
    <source>
        <dbReference type="PROSITE" id="PS51186"/>
    </source>
</evidence>
<name>A0ABY5MF99_9ACTN</name>
<proteinExistence type="predicted"/>
<dbReference type="EMBL" id="CP102173">
    <property type="protein sequence ID" value="UUP14516.1"/>
    <property type="molecule type" value="Genomic_DNA"/>
</dbReference>
<feature type="domain" description="N-acetyltransferase" evidence="1">
    <location>
        <begin position="9"/>
        <end position="176"/>
    </location>
</feature>
<evidence type="ECO:0000313" key="2">
    <source>
        <dbReference type="EMBL" id="UUP14516.1"/>
    </source>
</evidence>
<organism evidence="2 3">
    <name type="scientific">Aeromicrobium wangtongii</name>
    <dbReference type="NCBI Taxonomy" id="2969247"/>
    <lineage>
        <taxon>Bacteria</taxon>
        <taxon>Bacillati</taxon>
        <taxon>Actinomycetota</taxon>
        <taxon>Actinomycetes</taxon>
        <taxon>Propionibacteriales</taxon>
        <taxon>Nocardioidaceae</taxon>
        <taxon>Aeromicrobium</taxon>
    </lineage>
</organism>
<dbReference type="InterPro" id="IPR051531">
    <property type="entry name" value="N-acetyltransferase"/>
</dbReference>
<dbReference type="PROSITE" id="PS51186">
    <property type="entry name" value="GNAT"/>
    <property type="match status" value="1"/>
</dbReference>
<protein>
    <submittedName>
        <fullName evidence="2">GNAT family N-acetyltransferase</fullName>
    </submittedName>
</protein>
<dbReference type="Gene3D" id="3.40.630.30">
    <property type="match status" value="1"/>
</dbReference>
<dbReference type="Pfam" id="PF13302">
    <property type="entry name" value="Acetyltransf_3"/>
    <property type="match status" value="1"/>
</dbReference>
<dbReference type="PANTHER" id="PTHR43792:SF1">
    <property type="entry name" value="N-ACETYLTRANSFERASE DOMAIN-CONTAINING PROTEIN"/>
    <property type="match status" value="1"/>
</dbReference>
<dbReference type="SUPFAM" id="SSF55729">
    <property type="entry name" value="Acyl-CoA N-acyltransferases (Nat)"/>
    <property type="match status" value="1"/>
</dbReference>
<accession>A0ABY5MF99</accession>
<dbReference type="PANTHER" id="PTHR43792">
    <property type="entry name" value="GNAT FAMILY, PUTATIVE (AFU_ORTHOLOGUE AFUA_3G00765)-RELATED-RELATED"/>
    <property type="match status" value="1"/>
</dbReference>
<reference evidence="2 3" key="1">
    <citation type="submission" date="2022-08" db="EMBL/GenBank/DDBJ databases">
        <title>novel species in genus Aeromicrobium.</title>
        <authorList>
            <person name="Ye L."/>
        </authorList>
    </citation>
    <scope>NUCLEOTIDE SEQUENCE [LARGE SCALE GENOMIC DNA]</scope>
    <source>
        <strain evidence="3">zg-Y1379</strain>
    </source>
</reference>
<dbReference type="RefSeq" id="WP_232398350.1">
    <property type="nucleotide sequence ID" value="NZ_CP102173.1"/>
</dbReference>